<dbReference type="EMBL" id="WEIK01000004">
    <property type="protein sequence ID" value="MVF49006.1"/>
    <property type="molecule type" value="Genomic_DNA"/>
</dbReference>
<proteinExistence type="predicted"/>
<evidence type="ECO:0000313" key="2">
    <source>
        <dbReference type="EMBL" id="MVF49006.1"/>
    </source>
</evidence>
<comment type="caution">
    <text evidence="2">The sequence shown here is derived from an EMBL/GenBank/DDBJ whole genome shotgun (WGS) entry which is preliminary data.</text>
</comment>
<feature type="compositionally biased region" description="Basic and acidic residues" evidence="1">
    <location>
        <begin position="1"/>
        <end position="12"/>
    </location>
</feature>
<dbReference type="AlphaFoldDB" id="A0A7X3F0B5"/>
<dbReference type="RefSeq" id="WP_156867024.1">
    <property type="nucleotide sequence ID" value="NZ_JBFUNT010000026.1"/>
</dbReference>
<reference evidence="2 3" key="1">
    <citation type="submission" date="2019-10" db="EMBL/GenBank/DDBJ databases">
        <title>XDR Pseudomonas monteilii producing IMP-16 from LCR.</title>
        <authorList>
            <person name="Ballaben A."/>
            <person name="Doi Y."/>
        </authorList>
    </citation>
    <scope>NUCLEOTIDE SEQUENCE [LARGE SCALE GENOMIC DNA]</scope>
    <source>
        <strain evidence="2 3">597/14</strain>
    </source>
</reference>
<organism evidence="2 3">
    <name type="scientific">Pseudomonas monteilii</name>
    <dbReference type="NCBI Taxonomy" id="76759"/>
    <lineage>
        <taxon>Bacteria</taxon>
        <taxon>Pseudomonadati</taxon>
        <taxon>Pseudomonadota</taxon>
        <taxon>Gammaproteobacteria</taxon>
        <taxon>Pseudomonadales</taxon>
        <taxon>Pseudomonadaceae</taxon>
        <taxon>Pseudomonas</taxon>
    </lineage>
</organism>
<name>A0A7X3F0B5_9PSED</name>
<gene>
    <name evidence="2" type="ORF">F9Z43_06605</name>
</gene>
<evidence type="ECO:0000313" key="3">
    <source>
        <dbReference type="Proteomes" id="UP000440965"/>
    </source>
</evidence>
<protein>
    <submittedName>
        <fullName evidence="2">Uncharacterized protein</fullName>
    </submittedName>
</protein>
<feature type="region of interest" description="Disordered" evidence="1">
    <location>
        <begin position="1"/>
        <end position="22"/>
    </location>
</feature>
<accession>A0A7X3F0B5</accession>
<dbReference type="Proteomes" id="UP000440965">
    <property type="component" value="Unassembled WGS sequence"/>
</dbReference>
<evidence type="ECO:0000256" key="1">
    <source>
        <dbReference type="SAM" id="MobiDB-lite"/>
    </source>
</evidence>
<sequence>MSFRRHDEDGQDRLQVQPSGKGWLSGEGGNLFCFHTYNHSTDYVQPISLSKVVNFYGFDGSDPAGA</sequence>